<evidence type="ECO:0000256" key="6">
    <source>
        <dbReference type="SAM" id="Phobius"/>
    </source>
</evidence>
<comment type="subcellular location">
    <subcellularLocation>
        <location evidence="1">Membrane</location>
        <topology evidence="1">Multi-pass membrane protein</topology>
    </subcellularLocation>
</comment>
<dbReference type="InterPro" id="IPR008892">
    <property type="entry name" value="COR413"/>
</dbReference>
<keyword evidence="8" id="KW-1185">Reference proteome</keyword>
<feature type="transmembrane region" description="Helical" evidence="6">
    <location>
        <begin position="141"/>
        <end position="160"/>
    </location>
</feature>
<dbReference type="Gramene" id="ERN17602">
    <property type="protein sequence ID" value="ERN17602"/>
    <property type="gene ID" value="AMTR_s00059p00160430"/>
</dbReference>
<gene>
    <name evidence="7" type="ORF">AMTR_s00059p00160430</name>
</gene>
<name>U5D865_AMBTC</name>
<evidence type="ECO:0000313" key="7">
    <source>
        <dbReference type="EMBL" id="ERN17602.1"/>
    </source>
</evidence>
<evidence type="ECO:0000256" key="4">
    <source>
        <dbReference type="ARBA" id="ARBA00022989"/>
    </source>
</evidence>
<comment type="similarity">
    <text evidence="2">Belongs to the Cold-regulated 413 protein family.</text>
</comment>
<keyword evidence="4 6" id="KW-1133">Transmembrane helix</keyword>
<evidence type="ECO:0000256" key="3">
    <source>
        <dbReference type="ARBA" id="ARBA00022692"/>
    </source>
</evidence>
<sequence length="163" mass="18204">MDMHGLMLGHTEKGDTFYHWGASVAAVILLLLNYLGHKSHLQTSLLVVYIFSCLPLVLFNILRGEFGMWASFLAVLAHFFCSPYFRASRFPVFVVAPSLVAHLLRGSIGWVVFCLTMGTWVGLDFIHRSGGFTHCLQKNQSIFYIIICIPLVLFPGIAGIRLA</sequence>
<feature type="transmembrane region" description="Helical" evidence="6">
    <location>
        <begin position="68"/>
        <end position="87"/>
    </location>
</feature>
<evidence type="ECO:0000256" key="2">
    <source>
        <dbReference type="ARBA" id="ARBA00005852"/>
    </source>
</evidence>
<feature type="transmembrane region" description="Helical" evidence="6">
    <location>
        <begin position="17"/>
        <end position="36"/>
    </location>
</feature>
<organism evidence="7 8">
    <name type="scientific">Amborella trichopoda</name>
    <dbReference type="NCBI Taxonomy" id="13333"/>
    <lineage>
        <taxon>Eukaryota</taxon>
        <taxon>Viridiplantae</taxon>
        <taxon>Streptophyta</taxon>
        <taxon>Embryophyta</taxon>
        <taxon>Tracheophyta</taxon>
        <taxon>Spermatophyta</taxon>
        <taxon>Magnoliopsida</taxon>
        <taxon>Amborellales</taxon>
        <taxon>Amborellaceae</taxon>
        <taxon>Amborella</taxon>
    </lineage>
</organism>
<evidence type="ECO:0000313" key="8">
    <source>
        <dbReference type="Proteomes" id="UP000017836"/>
    </source>
</evidence>
<feature type="transmembrane region" description="Helical" evidence="6">
    <location>
        <begin position="43"/>
        <end position="62"/>
    </location>
</feature>
<proteinExistence type="inferred from homology"/>
<dbReference type="EMBL" id="KI392312">
    <property type="protein sequence ID" value="ERN17602.1"/>
    <property type="molecule type" value="Genomic_DNA"/>
</dbReference>
<dbReference type="eggNOG" id="ENOG502RZSY">
    <property type="taxonomic scope" value="Eukaryota"/>
</dbReference>
<dbReference type="Pfam" id="PF05562">
    <property type="entry name" value="WCOR413"/>
    <property type="match status" value="1"/>
</dbReference>
<dbReference type="PANTHER" id="PTHR33596">
    <property type="entry name" value="COLD-REGULATED 413 PLASMA MEMBRANE PROTEIN 2"/>
    <property type="match status" value="1"/>
</dbReference>
<feature type="transmembrane region" description="Helical" evidence="6">
    <location>
        <begin position="99"/>
        <end position="121"/>
    </location>
</feature>
<accession>U5D865</accession>
<reference evidence="8" key="1">
    <citation type="journal article" date="2013" name="Science">
        <title>The Amborella genome and the evolution of flowering plants.</title>
        <authorList>
            <consortium name="Amborella Genome Project"/>
        </authorList>
    </citation>
    <scope>NUCLEOTIDE SEQUENCE [LARGE SCALE GENOMIC DNA]</scope>
</reference>
<dbReference type="Proteomes" id="UP000017836">
    <property type="component" value="Unassembled WGS sequence"/>
</dbReference>
<dbReference type="KEGG" id="atr:18445947"/>
<keyword evidence="3 6" id="KW-0812">Transmembrane</keyword>
<dbReference type="PANTHER" id="PTHR33596:SF23">
    <property type="entry name" value="COLD-REGULATED 413 PLASMA MEMBRANE PROTEIN 2"/>
    <property type="match status" value="1"/>
</dbReference>
<dbReference type="HOGENOM" id="CLU_081976_1_0_1"/>
<protein>
    <submittedName>
        <fullName evidence="7">Uncharacterized protein</fullName>
    </submittedName>
</protein>
<evidence type="ECO:0000256" key="5">
    <source>
        <dbReference type="ARBA" id="ARBA00023136"/>
    </source>
</evidence>
<dbReference type="AlphaFoldDB" id="U5D865"/>
<dbReference type="OrthoDB" id="1630410at2759"/>
<keyword evidence="5 6" id="KW-0472">Membrane</keyword>
<dbReference type="GO" id="GO:0016020">
    <property type="term" value="C:membrane"/>
    <property type="evidence" value="ECO:0007669"/>
    <property type="project" value="UniProtKB-SubCell"/>
</dbReference>
<evidence type="ECO:0000256" key="1">
    <source>
        <dbReference type="ARBA" id="ARBA00004141"/>
    </source>
</evidence>